<protein>
    <submittedName>
        <fullName evidence="1">Uncharacterized protein</fullName>
    </submittedName>
</protein>
<dbReference type="AlphaFoldDB" id="A0A1G2I442"/>
<name>A0A1G2I442_9BACT</name>
<gene>
    <name evidence="1" type="ORF">A3D44_03385</name>
</gene>
<sequence>MRCIICQKRVSESEDCCKQCQESYRPEEINNVRVAKAEADVWRTLVKETLEAEKKAIEEERWRIRSLWNKLM</sequence>
<dbReference type="EMBL" id="MHOT01000008">
    <property type="protein sequence ID" value="OGZ69592.1"/>
    <property type="molecule type" value="Genomic_DNA"/>
</dbReference>
<reference evidence="1 2" key="1">
    <citation type="journal article" date="2016" name="Nat. Commun.">
        <title>Thousands of microbial genomes shed light on interconnected biogeochemical processes in an aquifer system.</title>
        <authorList>
            <person name="Anantharaman K."/>
            <person name="Brown C.T."/>
            <person name="Hug L.A."/>
            <person name="Sharon I."/>
            <person name="Castelle C.J."/>
            <person name="Probst A.J."/>
            <person name="Thomas B.C."/>
            <person name="Singh A."/>
            <person name="Wilkins M.J."/>
            <person name="Karaoz U."/>
            <person name="Brodie E.L."/>
            <person name="Williams K.H."/>
            <person name="Hubbard S.S."/>
            <person name="Banfield J.F."/>
        </authorList>
    </citation>
    <scope>NUCLEOTIDE SEQUENCE [LARGE SCALE GENOMIC DNA]</scope>
</reference>
<proteinExistence type="predicted"/>
<accession>A0A1G2I442</accession>
<evidence type="ECO:0000313" key="1">
    <source>
        <dbReference type="EMBL" id="OGZ69592.1"/>
    </source>
</evidence>
<evidence type="ECO:0000313" key="2">
    <source>
        <dbReference type="Proteomes" id="UP000178820"/>
    </source>
</evidence>
<organism evidence="1 2">
    <name type="scientific">Candidatus Staskawiczbacteria bacterium RIFCSPHIGHO2_02_FULL_42_22</name>
    <dbReference type="NCBI Taxonomy" id="1802207"/>
    <lineage>
        <taxon>Bacteria</taxon>
        <taxon>Candidatus Staskawicziibacteriota</taxon>
    </lineage>
</organism>
<comment type="caution">
    <text evidence="1">The sequence shown here is derived from an EMBL/GenBank/DDBJ whole genome shotgun (WGS) entry which is preliminary data.</text>
</comment>
<dbReference type="Proteomes" id="UP000178820">
    <property type="component" value="Unassembled WGS sequence"/>
</dbReference>